<dbReference type="RefSeq" id="XP_021871184.1">
    <property type="nucleotide sequence ID" value="XM_022015753.1"/>
</dbReference>
<comment type="caution">
    <text evidence="3">The sequence shown here is derived from an EMBL/GenBank/DDBJ whole genome shotgun (WGS) entry which is preliminary data.</text>
</comment>
<organism evidence="3 4">
    <name type="scientific">Kockovaella imperatae</name>
    <dbReference type="NCBI Taxonomy" id="4999"/>
    <lineage>
        <taxon>Eukaryota</taxon>
        <taxon>Fungi</taxon>
        <taxon>Dikarya</taxon>
        <taxon>Basidiomycota</taxon>
        <taxon>Agaricomycotina</taxon>
        <taxon>Tremellomycetes</taxon>
        <taxon>Tremellales</taxon>
        <taxon>Cuniculitremaceae</taxon>
        <taxon>Kockovaella</taxon>
    </lineage>
</organism>
<reference evidence="3 4" key="1">
    <citation type="submission" date="2017-03" db="EMBL/GenBank/DDBJ databases">
        <title>Widespread Adenine N6-methylation of Active Genes in Fungi.</title>
        <authorList>
            <consortium name="DOE Joint Genome Institute"/>
            <person name="Mondo S.J."/>
            <person name="Dannebaum R.O."/>
            <person name="Kuo R.C."/>
            <person name="Louie K.B."/>
            <person name="Bewick A.J."/>
            <person name="Labutti K."/>
            <person name="Haridas S."/>
            <person name="Kuo A."/>
            <person name="Salamov A."/>
            <person name="Ahrendt S.R."/>
            <person name="Lau R."/>
            <person name="Bowen B.P."/>
            <person name="Lipzen A."/>
            <person name="Sullivan W."/>
            <person name="Andreopoulos W.B."/>
            <person name="Clum A."/>
            <person name="Lindquist E."/>
            <person name="Daum C."/>
            <person name="Northen T.R."/>
            <person name="Ramamoorthy G."/>
            <person name="Schmitz R.J."/>
            <person name="Gryganskyi A."/>
            <person name="Culley D."/>
            <person name="Magnuson J."/>
            <person name="James T.Y."/>
            <person name="O'Malley M.A."/>
            <person name="Stajich J.E."/>
            <person name="Spatafora J.W."/>
            <person name="Visel A."/>
            <person name="Grigoriev I.V."/>
        </authorList>
    </citation>
    <scope>NUCLEOTIDE SEQUENCE [LARGE SCALE GENOMIC DNA]</scope>
    <source>
        <strain evidence="3 4">NRRL Y-17943</strain>
    </source>
</reference>
<gene>
    <name evidence="3" type="ORF">BD324DRAFT_624944</name>
</gene>
<accession>A0A1Y1UI32</accession>
<name>A0A1Y1UI32_9TREE</name>
<sequence length="218" mass="23402">MSGKRTPPEAQSDPRGHPALSTPPKALEDAGTPHPASAPGSNDSASKPSSSSPSSSSSSSSGLKMPSLRPKPNGSANGAGTSSYSSIAANFYPRHAGGPPPTGPLARKVSAAEAETYFKNTPPMLGMTKWSKWIGMFGWATIFGVATYGVLFSYEGGREHVFSPIRRQVFGIWHRLNGTYDPVAAQAELDKRDEDLAWYEQKRVEQLEDRKKKGVYFG</sequence>
<dbReference type="InParanoid" id="A0A1Y1UI32"/>
<feature type="compositionally biased region" description="Low complexity" evidence="1">
    <location>
        <begin position="44"/>
        <end position="61"/>
    </location>
</feature>
<feature type="region of interest" description="Disordered" evidence="1">
    <location>
        <begin position="1"/>
        <end position="80"/>
    </location>
</feature>
<dbReference type="EMBL" id="NBSH01000006">
    <property type="protein sequence ID" value="ORX37146.1"/>
    <property type="molecule type" value="Genomic_DNA"/>
</dbReference>
<keyword evidence="2" id="KW-1133">Transmembrane helix</keyword>
<dbReference type="GeneID" id="33557562"/>
<dbReference type="Proteomes" id="UP000193218">
    <property type="component" value="Unassembled WGS sequence"/>
</dbReference>
<keyword evidence="2" id="KW-0472">Membrane</keyword>
<feature type="transmembrane region" description="Helical" evidence="2">
    <location>
        <begin position="133"/>
        <end position="154"/>
    </location>
</feature>
<proteinExistence type="predicted"/>
<evidence type="ECO:0000313" key="3">
    <source>
        <dbReference type="EMBL" id="ORX37146.1"/>
    </source>
</evidence>
<keyword evidence="2" id="KW-0812">Transmembrane</keyword>
<evidence type="ECO:0000313" key="4">
    <source>
        <dbReference type="Proteomes" id="UP000193218"/>
    </source>
</evidence>
<evidence type="ECO:0000256" key="2">
    <source>
        <dbReference type="SAM" id="Phobius"/>
    </source>
</evidence>
<protein>
    <submittedName>
        <fullName evidence="3">Uncharacterized protein</fullName>
    </submittedName>
</protein>
<keyword evidence="4" id="KW-1185">Reference proteome</keyword>
<evidence type="ECO:0000256" key="1">
    <source>
        <dbReference type="SAM" id="MobiDB-lite"/>
    </source>
</evidence>
<dbReference type="AlphaFoldDB" id="A0A1Y1UI32"/>